<keyword evidence="1" id="KW-1133">Transmembrane helix</keyword>
<dbReference type="AlphaFoldDB" id="A0AAE3NA16"/>
<evidence type="ECO:0000313" key="2">
    <source>
        <dbReference type="EMBL" id="MDA7417071.1"/>
    </source>
</evidence>
<name>A0AAE3NA16_9BURK</name>
<proteinExistence type="predicted"/>
<reference evidence="2" key="1">
    <citation type="submission" date="2023-01" db="EMBL/GenBank/DDBJ databases">
        <title>Xenophilus mangrovi sp. nov., isolated from soil of Mangrove nature reserve.</title>
        <authorList>
            <person name="Xu S."/>
            <person name="Liu Z."/>
            <person name="Xu Y."/>
        </authorList>
    </citation>
    <scope>NUCLEOTIDE SEQUENCE</scope>
    <source>
        <strain evidence="2">YW8</strain>
    </source>
</reference>
<organism evidence="2 3">
    <name type="scientific">Xenophilus arseniciresistens</name>
    <dbReference type="NCBI Taxonomy" id="1283306"/>
    <lineage>
        <taxon>Bacteria</taxon>
        <taxon>Pseudomonadati</taxon>
        <taxon>Pseudomonadota</taxon>
        <taxon>Betaproteobacteria</taxon>
        <taxon>Burkholderiales</taxon>
        <taxon>Comamonadaceae</taxon>
        <taxon>Xenophilus</taxon>
    </lineage>
</organism>
<evidence type="ECO:0000313" key="3">
    <source>
        <dbReference type="Proteomes" id="UP001212602"/>
    </source>
</evidence>
<feature type="transmembrane region" description="Helical" evidence="1">
    <location>
        <begin position="30"/>
        <end position="49"/>
    </location>
</feature>
<keyword evidence="1" id="KW-0472">Membrane</keyword>
<evidence type="ECO:0000256" key="1">
    <source>
        <dbReference type="SAM" id="Phobius"/>
    </source>
</evidence>
<keyword evidence="3" id="KW-1185">Reference proteome</keyword>
<dbReference type="RefSeq" id="WP_271428317.1">
    <property type="nucleotide sequence ID" value="NZ_JAQIPB010000004.1"/>
</dbReference>
<accession>A0AAE3NA16</accession>
<comment type="caution">
    <text evidence="2">The sequence shown here is derived from an EMBL/GenBank/DDBJ whole genome shotgun (WGS) entry which is preliminary data.</text>
</comment>
<keyword evidence="1" id="KW-0812">Transmembrane</keyword>
<dbReference type="EMBL" id="JAQIPB010000004">
    <property type="protein sequence ID" value="MDA7417071.1"/>
    <property type="molecule type" value="Genomic_DNA"/>
</dbReference>
<sequence>MDDQMILSNLKTIATSIEAIKSKPPDYVPAYLAFGSALLGTLVGSLVSWSTQSRSLKSQALQAERAAEHARQLAEARAKLEIGNSFVQWRLKQLSELYGPLHALLRQSNALYRLMNEALISAAPDQFRLVQGGPSDDFDGKVFEIATGNDQWERFRTVLHLSRVYGAGKGIEDYFDELVEIGRRIVEVIEGKAGLAREDQHQDLMPVFGRYLAHYRVFKQLHAHAKKSQGEGKGAQVDSGAMPVGGAAVFPKEIQGLVDEGYKNLVSELNAWRAKAG</sequence>
<gene>
    <name evidence="2" type="ORF">PGB34_11925</name>
</gene>
<protein>
    <submittedName>
        <fullName evidence="2">Uncharacterized protein</fullName>
    </submittedName>
</protein>
<dbReference type="Proteomes" id="UP001212602">
    <property type="component" value="Unassembled WGS sequence"/>
</dbReference>